<name>A0ABZ1I8X2_9PSEU</name>
<evidence type="ECO:0000313" key="5">
    <source>
        <dbReference type="Proteomes" id="UP001330812"/>
    </source>
</evidence>
<dbReference type="InterPro" id="IPR014748">
    <property type="entry name" value="Enoyl-CoA_hydra_C"/>
</dbReference>
<dbReference type="Gene3D" id="3.90.226.10">
    <property type="entry name" value="2-enoyl-CoA Hydratase, Chain A, domain 1"/>
    <property type="match status" value="1"/>
</dbReference>
<dbReference type="Gene3D" id="1.10.12.10">
    <property type="entry name" value="Lyase 2-enoyl-coa Hydratase, Chain A, domain 2"/>
    <property type="match status" value="1"/>
</dbReference>
<gene>
    <name evidence="4" type="ORF">VSH64_44920</name>
</gene>
<dbReference type="PANTHER" id="PTHR11941">
    <property type="entry name" value="ENOYL-COA HYDRATASE-RELATED"/>
    <property type="match status" value="1"/>
</dbReference>
<evidence type="ECO:0000313" key="4">
    <source>
        <dbReference type="EMBL" id="WSE29860.1"/>
    </source>
</evidence>
<accession>A0ABZ1I8X2</accession>
<dbReference type="Proteomes" id="UP001330812">
    <property type="component" value="Chromosome"/>
</dbReference>
<dbReference type="Pfam" id="PF00378">
    <property type="entry name" value="ECH_1"/>
    <property type="match status" value="1"/>
</dbReference>
<keyword evidence="5" id="KW-1185">Reference proteome</keyword>
<dbReference type="CDD" id="cd06558">
    <property type="entry name" value="crotonase-like"/>
    <property type="match status" value="1"/>
</dbReference>
<dbReference type="SUPFAM" id="SSF52096">
    <property type="entry name" value="ClpP/crotonase"/>
    <property type="match status" value="1"/>
</dbReference>
<proteinExistence type="inferred from homology"/>
<dbReference type="PROSITE" id="PS00166">
    <property type="entry name" value="ENOYL_COA_HYDRATASE"/>
    <property type="match status" value="1"/>
</dbReference>
<dbReference type="PANTHER" id="PTHR11941:SF127">
    <property type="entry name" value="ENOYL-COA HYDRATASE ECHA18 (ENOYL HYDRASE) (UNSATURATED ACYL-COA HYDRATASE) (CROTONASE)-RELATED"/>
    <property type="match status" value="1"/>
</dbReference>
<dbReference type="InterPro" id="IPR018376">
    <property type="entry name" value="Enoyl-CoA_hyd/isom_CS"/>
</dbReference>
<sequence>MSALELTVSGGVATLRINRPEKRNAMTSEMWRQVPSLIASVAADDAVRVLVLTGEPHFSAGADIGEFGRVRSDPARGRAYDAVVEEAEQALTRLGKPTIAAVRGYCIGGGCELALACDLRVAAAGARFAITPAKVGLVYSLTGVQRLVDTVGPAWAKQLLFTAEQISASTAERIGLVNEVVPDDRLADRVSALAASIRHGARTSVTGAKFLVERLARSAVPDAATAALYDQAYSGADYAEGVAAFLEKRPPSFD</sequence>
<protein>
    <submittedName>
        <fullName evidence="4">Enoyl-CoA hydratase-related protein</fullName>
    </submittedName>
</protein>
<comment type="similarity">
    <text evidence="1 3">Belongs to the enoyl-CoA hydratase/isomerase family.</text>
</comment>
<keyword evidence="2" id="KW-0456">Lyase</keyword>
<evidence type="ECO:0000256" key="3">
    <source>
        <dbReference type="RuleBase" id="RU003707"/>
    </source>
</evidence>
<dbReference type="InterPro" id="IPR029045">
    <property type="entry name" value="ClpP/crotonase-like_dom_sf"/>
</dbReference>
<evidence type="ECO:0000256" key="1">
    <source>
        <dbReference type="ARBA" id="ARBA00005254"/>
    </source>
</evidence>
<evidence type="ECO:0000256" key="2">
    <source>
        <dbReference type="ARBA" id="ARBA00023239"/>
    </source>
</evidence>
<organism evidence="4 5">
    <name type="scientific">Amycolatopsis rhabdoformis</name>
    <dbReference type="NCBI Taxonomy" id="1448059"/>
    <lineage>
        <taxon>Bacteria</taxon>
        <taxon>Bacillati</taxon>
        <taxon>Actinomycetota</taxon>
        <taxon>Actinomycetes</taxon>
        <taxon>Pseudonocardiales</taxon>
        <taxon>Pseudonocardiaceae</taxon>
        <taxon>Amycolatopsis</taxon>
    </lineage>
</organism>
<dbReference type="InterPro" id="IPR001753">
    <property type="entry name" value="Enoyl-CoA_hydra/iso"/>
</dbReference>
<dbReference type="EMBL" id="CP142149">
    <property type="protein sequence ID" value="WSE29860.1"/>
    <property type="molecule type" value="Genomic_DNA"/>
</dbReference>
<dbReference type="RefSeq" id="WP_326568818.1">
    <property type="nucleotide sequence ID" value="NZ_CP142149.1"/>
</dbReference>
<reference evidence="4 5" key="1">
    <citation type="journal article" date="2015" name="Int. J. Syst. Evol. Microbiol.">
        <title>Amycolatopsis rhabdoformis sp. nov., an actinomycete isolated from a tropical forest soil.</title>
        <authorList>
            <person name="Souza W.R."/>
            <person name="Silva R.E."/>
            <person name="Goodfellow M."/>
            <person name="Busarakam K."/>
            <person name="Figueiro F.S."/>
            <person name="Ferreira D."/>
            <person name="Rodrigues-Filho E."/>
            <person name="Moraes L.A.B."/>
            <person name="Zucchi T.D."/>
        </authorList>
    </citation>
    <scope>NUCLEOTIDE SEQUENCE [LARGE SCALE GENOMIC DNA]</scope>
    <source>
        <strain evidence="4 5">NCIMB 14900</strain>
    </source>
</reference>